<keyword evidence="2" id="KW-0238">DNA-binding</keyword>
<gene>
    <name evidence="8" type="ORF">AWB78_05320</name>
</gene>
<keyword evidence="1" id="KW-0229">DNA integration</keyword>
<comment type="caution">
    <text evidence="8">The sequence shown here is derived from an EMBL/GenBank/DDBJ whole genome shotgun (WGS) entry which is preliminary data.</text>
</comment>
<dbReference type="GO" id="GO:0000150">
    <property type="term" value="F:DNA strand exchange activity"/>
    <property type="evidence" value="ECO:0007669"/>
    <property type="project" value="InterPro"/>
</dbReference>
<dbReference type="InterPro" id="IPR050639">
    <property type="entry name" value="SSR_resolvase"/>
</dbReference>
<dbReference type="PANTHER" id="PTHR30461:SF2">
    <property type="entry name" value="SERINE RECOMBINASE PINE-RELATED"/>
    <property type="match status" value="1"/>
</dbReference>
<evidence type="ECO:0000256" key="4">
    <source>
        <dbReference type="PIRSR" id="PIRSR606118-50"/>
    </source>
</evidence>
<feature type="domain" description="Resolvase/invertase-type recombinase catalytic" evidence="7">
    <location>
        <begin position="3"/>
        <end position="143"/>
    </location>
</feature>
<name>A0A158DKT2_9BURK</name>
<dbReference type="PROSITE" id="PS00398">
    <property type="entry name" value="RECOMBINASES_2"/>
    <property type="match status" value="1"/>
</dbReference>
<organism evidence="8 9">
    <name type="scientific">Caballeronia calidae</name>
    <dbReference type="NCBI Taxonomy" id="1777139"/>
    <lineage>
        <taxon>Bacteria</taxon>
        <taxon>Pseudomonadati</taxon>
        <taxon>Pseudomonadota</taxon>
        <taxon>Betaproteobacteria</taxon>
        <taxon>Burkholderiales</taxon>
        <taxon>Burkholderiaceae</taxon>
        <taxon>Caballeronia</taxon>
    </lineage>
</organism>
<dbReference type="GO" id="GO:0003677">
    <property type="term" value="F:DNA binding"/>
    <property type="evidence" value="ECO:0007669"/>
    <property type="project" value="UniProtKB-KW"/>
</dbReference>
<dbReference type="SUPFAM" id="SSF53041">
    <property type="entry name" value="Resolvase-like"/>
    <property type="match status" value="1"/>
</dbReference>
<proteinExistence type="predicted"/>
<evidence type="ECO:0000256" key="1">
    <source>
        <dbReference type="ARBA" id="ARBA00022908"/>
    </source>
</evidence>
<dbReference type="AlphaFoldDB" id="A0A158DKT2"/>
<protein>
    <submittedName>
        <fullName evidence="8">Resolvase domain-containing protein</fullName>
    </submittedName>
</protein>
<accession>A0A158DKT2</accession>
<dbReference type="InterPro" id="IPR006118">
    <property type="entry name" value="Recombinase_CS"/>
</dbReference>
<dbReference type="RefSeq" id="WP_062608848.1">
    <property type="nucleotide sequence ID" value="NZ_FCOX02000033.1"/>
</dbReference>
<dbReference type="PROSITE" id="PS00397">
    <property type="entry name" value="RECOMBINASES_1"/>
    <property type="match status" value="1"/>
</dbReference>
<dbReference type="PROSITE" id="PS51736">
    <property type="entry name" value="RECOMBINASES_3"/>
    <property type="match status" value="1"/>
</dbReference>
<evidence type="ECO:0000256" key="5">
    <source>
        <dbReference type="PROSITE-ProRule" id="PRU10137"/>
    </source>
</evidence>
<reference evidence="8" key="1">
    <citation type="submission" date="2016-01" db="EMBL/GenBank/DDBJ databases">
        <authorList>
            <person name="Peeters C."/>
        </authorList>
    </citation>
    <scope>NUCLEOTIDE SEQUENCE</scope>
    <source>
        <strain evidence="8">LMG 29321</strain>
    </source>
</reference>
<feature type="compositionally biased region" description="Basic and acidic residues" evidence="6">
    <location>
        <begin position="172"/>
        <end position="183"/>
    </location>
</feature>
<sequence>MSRIFMYARVSTTEQTTDNQITEVKSSGFAIEPHRIFSEQVSGSTLASKRPVFKAMRDKMEKGDVLVITKMDRLGRDAIDVSSTVKQLAADGIRVHCLQLGGTDLTSAAGKMVMDIINTMAEFERNLIIERTNAGLKTAKERGALPGRPPAFTDQQKADLRAAHASGTPIRELARQTGKDRAIVQRAIRPTQQK</sequence>
<dbReference type="Gene3D" id="3.40.50.1390">
    <property type="entry name" value="Resolvase, N-terminal catalytic domain"/>
    <property type="match status" value="1"/>
</dbReference>
<keyword evidence="9" id="KW-1185">Reference proteome</keyword>
<dbReference type="CDD" id="cd03768">
    <property type="entry name" value="SR_ResInv"/>
    <property type="match status" value="1"/>
</dbReference>
<evidence type="ECO:0000313" key="8">
    <source>
        <dbReference type="EMBL" id="SAK95249.1"/>
    </source>
</evidence>
<dbReference type="Proteomes" id="UP000071859">
    <property type="component" value="Unassembled WGS sequence"/>
</dbReference>
<evidence type="ECO:0000259" key="7">
    <source>
        <dbReference type="PROSITE" id="PS51736"/>
    </source>
</evidence>
<dbReference type="Pfam" id="PF00239">
    <property type="entry name" value="Resolvase"/>
    <property type="match status" value="1"/>
</dbReference>
<dbReference type="InterPro" id="IPR036162">
    <property type="entry name" value="Resolvase-like_N_sf"/>
</dbReference>
<evidence type="ECO:0000256" key="2">
    <source>
        <dbReference type="ARBA" id="ARBA00023125"/>
    </source>
</evidence>
<feature type="region of interest" description="Disordered" evidence="6">
    <location>
        <begin position="147"/>
        <end position="194"/>
    </location>
</feature>
<evidence type="ECO:0000256" key="3">
    <source>
        <dbReference type="ARBA" id="ARBA00023172"/>
    </source>
</evidence>
<dbReference type="GO" id="GO:0015074">
    <property type="term" value="P:DNA integration"/>
    <property type="evidence" value="ECO:0007669"/>
    <property type="project" value="UniProtKB-KW"/>
</dbReference>
<dbReference type="InterPro" id="IPR006119">
    <property type="entry name" value="Resolv_N"/>
</dbReference>
<dbReference type="EMBL" id="FCOX02000033">
    <property type="protein sequence ID" value="SAK95249.1"/>
    <property type="molecule type" value="Genomic_DNA"/>
</dbReference>
<feature type="active site" description="O-(5'-phospho-DNA)-serine intermediate" evidence="4 5">
    <location>
        <position position="11"/>
    </location>
</feature>
<keyword evidence="3" id="KW-0233">DNA recombination</keyword>
<evidence type="ECO:0000256" key="6">
    <source>
        <dbReference type="SAM" id="MobiDB-lite"/>
    </source>
</evidence>
<dbReference type="SMART" id="SM00857">
    <property type="entry name" value="Resolvase"/>
    <property type="match status" value="1"/>
</dbReference>
<dbReference type="OrthoDB" id="8585334at2"/>
<evidence type="ECO:0000313" key="9">
    <source>
        <dbReference type="Proteomes" id="UP000071859"/>
    </source>
</evidence>
<dbReference type="PANTHER" id="PTHR30461">
    <property type="entry name" value="DNA-INVERTASE FROM LAMBDOID PROPHAGE"/>
    <property type="match status" value="1"/>
</dbReference>